<dbReference type="Pfam" id="PF07690">
    <property type="entry name" value="MFS_1"/>
    <property type="match status" value="1"/>
</dbReference>
<organism evidence="7 8">
    <name type="scientific">Novacetimonas hansenii</name>
    <name type="common">Komagataeibacter hansenii</name>
    <dbReference type="NCBI Taxonomy" id="436"/>
    <lineage>
        <taxon>Bacteria</taxon>
        <taxon>Pseudomonadati</taxon>
        <taxon>Pseudomonadota</taxon>
        <taxon>Alphaproteobacteria</taxon>
        <taxon>Acetobacterales</taxon>
        <taxon>Acetobacteraceae</taxon>
        <taxon>Novacetimonas</taxon>
    </lineage>
</organism>
<keyword evidence="3 5" id="KW-1133">Transmembrane helix</keyword>
<evidence type="ECO:0000256" key="2">
    <source>
        <dbReference type="ARBA" id="ARBA00022692"/>
    </source>
</evidence>
<evidence type="ECO:0000256" key="1">
    <source>
        <dbReference type="ARBA" id="ARBA00004141"/>
    </source>
</evidence>
<dbReference type="Proteomes" id="UP001202887">
    <property type="component" value="Unassembled WGS sequence"/>
</dbReference>
<dbReference type="GO" id="GO:0016020">
    <property type="term" value="C:membrane"/>
    <property type="evidence" value="ECO:0007669"/>
    <property type="project" value="UniProtKB-SubCell"/>
</dbReference>
<dbReference type="InterPro" id="IPR020846">
    <property type="entry name" value="MFS_dom"/>
</dbReference>
<dbReference type="PROSITE" id="PS50850">
    <property type="entry name" value="MFS"/>
    <property type="match status" value="1"/>
</dbReference>
<evidence type="ECO:0000256" key="3">
    <source>
        <dbReference type="ARBA" id="ARBA00022989"/>
    </source>
</evidence>
<comment type="subcellular location">
    <subcellularLocation>
        <location evidence="1">Membrane</location>
        <topology evidence="1">Multi-pass membrane protein</topology>
    </subcellularLocation>
</comment>
<evidence type="ECO:0000256" key="4">
    <source>
        <dbReference type="ARBA" id="ARBA00023136"/>
    </source>
</evidence>
<feature type="transmembrane region" description="Helical" evidence="5">
    <location>
        <begin position="150"/>
        <end position="170"/>
    </location>
</feature>
<feature type="transmembrane region" description="Helical" evidence="5">
    <location>
        <begin position="280"/>
        <end position="296"/>
    </location>
</feature>
<feature type="transmembrane region" description="Helical" evidence="5">
    <location>
        <begin position="34"/>
        <end position="56"/>
    </location>
</feature>
<feature type="transmembrane region" description="Helical" evidence="5">
    <location>
        <begin position="89"/>
        <end position="110"/>
    </location>
</feature>
<feature type="transmembrane region" description="Helical" evidence="5">
    <location>
        <begin position="63"/>
        <end position="83"/>
    </location>
</feature>
<evidence type="ECO:0000313" key="7">
    <source>
        <dbReference type="EMBL" id="MCJ8353236.1"/>
    </source>
</evidence>
<feature type="transmembrane region" description="Helical" evidence="5">
    <location>
        <begin position="302"/>
        <end position="319"/>
    </location>
</feature>
<sequence length="404" mass="42648">MIMVMCALNYADRSSLSASMPLISQEFHLSPSSVGWLLSASLWIYILLNFPSAVLAEKYGNRIMGSLSVAFWSLAMVAGALGGSYGNLLVSRVLLGVGEAPTFPIGASVINRLSSSGERPVLFTVFMASMQVGLALGTAVAGALTYVYGWRLATVILALPGFVWALVWWVRYRDHRVAVHVGTADEAAPPRPSVLQLLAILRKRSFAGIVISGASGNYMNFLMVSWLPIYMNHKFGLNMAVAGFDASLTYLAAAAISVILSVAITYLSRGYGSTTASNRVVTSVLFVISAFLVMIIPQANSAMAVVVGVGLALGFVRAGSGANQALLNDLLVPSRYIGSAFGLALTFTNSVGMVAPIVTGYIVERTGTFYAAFCVASGLLLVGAVSSFFYTRTPIEILESGGTA</sequence>
<dbReference type="RefSeq" id="WP_247066460.1">
    <property type="nucleotide sequence ID" value="NZ_CALLXP010000050.1"/>
</dbReference>
<feature type="transmembrane region" description="Helical" evidence="5">
    <location>
        <begin position="369"/>
        <end position="390"/>
    </location>
</feature>
<feature type="transmembrane region" description="Helical" evidence="5">
    <location>
        <begin position="340"/>
        <end position="363"/>
    </location>
</feature>
<protein>
    <submittedName>
        <fullName evidence="7">MFS transporter</fullName>
    </submittedName>
</protein>
<proteinExistence type="predicted"/>
<dbReference type="InterPro" id="IPR036259">
    <property type="entry name" value="MFS_trans_sf"/>
</dbReference>
<evidence type="ECO:0000259" key="6">
    <source>
        <dbReference type="PROSITE" id="PS50850"/>
    </source>
</evidence>
<comment type="caution">
    <text evidence="7">The sequence shown here is derived from an EMBL/GenBank/DDBJ whole genome shotgun (WGS) entry which is preliminary data.</text>
</comment>
<accession>A0AAW5EN58</accession>
<evidence type="ECO:0000313" key="8">
    <source>
        <dbReference type="Proteomes" id="UP001202887"/>
    </source>
</evidence>
<dbReference type="SUPFAM" id="SSF103473">
    <property type="entry name" value="MFS general substrate transporter"/>
    <property type="match status" value="1"/>
</dbReference>
<dbReference type="EMBL" id="JAIBCX010000007">
    <property type="protein sequence ID" value="MCJ8353236.1"/>
    <property type="molecule type" value="Genomic_DNA"/>
</dbReference>
<dbReference type="PANTHER" id="PTHR11662:SF399">
    <property type="entry name" value="FI19708P1-RELATED"/>
    <property type="match status" value="1"/>
</dbReference>
<dbReference type="InterPro" id="IPR050382">
    <property type="entry name" value="MFS_Na/Anion_cotransporter"/>
</dbReference>
<keyword evidence="2 5" id="KW-0812">Transmembrane</keyword>
<feature type="transmembrane region" description="Helical" evidence="5">
    <location>
        <begin position="122"/>
        <end position="144"/>
    </location>
</feature>
<dbReference type="GO" id="GO:0022857">
    <property type="term" value="F:transmembrane transporter activity"/>
    <property type="evidence" value="ECO:0007669"/>
    <property type="project" value="InterPro"/>
</dbReference>
<name>A0AAW5EN58_NOVHA</name>
<feature type="transmembrane region" description="Helical" evidence="5">
    <location>
        <begin position="206"/>
        <end position="227"/>
    </location>
</feature>
<keyword evidence="4 5" id="KW-0472">Membrane</keyword>
<dbReference type="InterPro" id="IPR011701">
    <property type="entry name" value="MFS"/>
</dbReference>
<gene>
    <name evidence="7" type="ORF">K1W68_04390</name>
</gene>
<evidence type="ECO:0000256" key="5">
    <source>
        <dbReference type="SAM" id="Phobius"/>
    </source>
</evidence>
<dbReference type="AlphaFoldDB" id="A0AAW5EN58"/>
<dbReference type="Gene3D" id="1.20.1250.20">
    <property type="entry name" value="MFS general substrate transporter like domains"/>
    <property type="match status" value="2"/>
</dbReference>
<reference evidence="7" key="2">
    <citation type="submission" date="2022-03" db="EMBL/GenBank/DDBJ databases">
        <authorList>
            <person name="Ryngajllo M."/>
            <person name="Jacek P."/>
            <person name="Kubiak K."/>
        </authorList>
    </citation>
    <scope>NUCLEOTIDE SEQUENCE</scope>
    <source>
        <strain evidence="7">SI1</strain>
    </source>
</reference>
<feature type="domain" description="Major facilitator superfamily (MFS) profile" evidence="6">
    <location>
        <begin position="1"/>
        <end position="395"/>
    </location>
</feature>
<feature type="transmembrane region" description="Helical" evidence="5">
    <location>
        <begin position="247"/>
        <end position="268"/>
    </location>
</feature>
<dbReference type="PANTHER" id="PTHR11662">
    <property type="entry name" value="SOLUTE CARRIER FAMILY 17"/>
    <property type="match status" value="1"/>
</dbReference>
<reference evidence="7" key="1">
    <citation type="journal article" date="2021" name="Polymers (Basel)">
        <title>Highly Stretchable Bacterial Cellulose Produced by Komagataeibacter hansenii SI1.</title>
        <authorList>
            <person name="Cielecka I."/>
            <person name="Ryngajllo M."/>
            <person name="Maniukiewicz W."/>
            <person name="Bielecki S."/>
        </authorList>
    </citation>
    <scope>NUCLEOTIDE SEQUENCE</scope>
    <source>
        <strain evidence="7">SI1</strain>
    </source>
</reference>